<dbReference type="EMBL" id="WIXP02000006">
    <property type="protein sequence ID" value="KAF6210016.1"/>
    <property type="molecule type" value="Genomic_DNA"/>
</dbReference>
<reference evidence="1" key="1">
    <citation type="journal article" date="2021" name="Mol. Ecol. Resour.">
        <title>Apolygus lucorum genome provides insights into omnivorousness and mesophyll feeding.</title>
        <authorList>
            <person name="Liu Y."/>
            <person name="Liu H."/>
            <person name="Wang H."/>
            <person name="Huang T."/>
            <person name="Liu B."/>
            <person name="Yang B."/>
            <person name="Yin L."/>
            <person name="Li B."/>
            <person name="Zhang Y."/>
            <person name="Zhang S."/>
            <person name="Jiang F."/>
            <person name="Zhang X."/>
            <person name="Ren Y."/>
            <person name="Wang B."/>
            <person name="Wang S."/>
            <person name="Lu Y."/>
            <person name="Wu K."/>
            <person name="Fan W."/>
            <person name="Wang G."/>
        </authorList>
    </citation>
    <scope>NUCLEOTIDE SEQUENCE</scope>
    <source>
        <strain evidence="1">12Hb</strain>
    </source>
</reference>
<gene>
    <name evidence="1" type="ORF">GE061_015771</name>
</gene>
<keyword evidence="2" id="KW-1185">Reference proteome</keyword>
<protein>
    <submittedName>
        <fullName evidence="1">Uncharacterized protein</fullName>
    </submittedName>
</protein>
<evidence type="ECO:0000313" key="1">
    <source>
        <dbReference type="EMBL" id="KAF6210016.1"/>
    </source>
</evidence>
<evidence type="ECO:0000313" key="2">
    <source>
        <dbReference type="Proteomes" id="UP000466442"/>
    </source>
</evidence>
<dbReference type="AlphaFoldDB" id="A0A6A4JKM3"/>
<accession>A0A6A4JKM3</accession>
<name>A0A6A4JKM3_APOLU</name>
<dbReference type="Proteomes" id="UP000466442">
    <property type="component" value="Unassembled WGS sequence"/>
</dbReference>
<organism evidence="1 2">
    <name type="scientific">Apolygus lucorum</name>
    <name type="common">Small green plant bug</name>
    <name type="synonym">Lygocoris lucorum</name>
    <dbReference type="NCBI Taxonomy" id="248454"/>
    <lineage>
        <taxon>Eukaryota</taxon>
        <taxon>Metazoa</taxon>
        <taxon>Ecdysozoa</taxon>
        <taxon>Arthropoda</taxon>
        <taxon>Hexapoda</taxon>
        <taxon>Insecta</taxon>
        <taxon>Pterygota</taxon>
        <taxon>Neoptera</taxon>
        <taxon>Paraneoptera</taxon>
        <taxon>Hemiptera</taxon>
        <taxon>Heteroptera</taxon>
        <taxon>Panheteroptera</taxon>
        <taxon>Cimicomorpha</taxon>
        <taxon>Miridae</taxon>
        <taxon>Mirini</taxon>
        <taxon>Apolygus</taxon>
    </lineage>
</organism>
<comment type="caution">
    <text evidence="1">The sequence shown here is derived from an EMBL/GenBank/DDBJ whole genome shotgun (WGS) entry which is preliminary data.</text>
</comment>
<proteinExistence type="predicted"/>
<sequence>MAPFKPLRAKILGSELTFEVDPPHVKNSEPLDLCGNRAPPQYKLPAQEKMNNFEAANPNLCFRRMSAEV</sequence>